<evidence type="ECO:0000313" key="2">
    <source>
        <dbReference type="Proteomes" id="UP000258832"/>
    </source>
</evidence>
<sequence>MAKPVGTVMYKAYEHELLPPMFDVAVHTNKGWFITDQDSTYPSREPAGPGWTEIQLLSKVSED</sequence>
<dbReference type="RefSeq" id="YP_010013289.1">
    <property type="nucleotide sequence ID" value="NC_053510.1"/>
</dbReference>
<proteinExistence type="predicted"/>
<protein>
    <submittedName>
        <fullName evidence="1">Uncharacterized protein</fullName>
    </submittedName>
</protein>
<evidence type="ECO:0000313" key="1">
    <source>
        <dbReference type="EMBL" id="AXH67865.1"/>
    </source>
</evidence>
<dbReference type="GeneID" id="63209872"/>
<dbReference type="KEGG" id="vg:63209872"/>
<accession>A0A345MBJ4</accession>
<keyword evidence="2" id="KW-1185">Reference proteome</keyword>
<gene>
    <name evidence="1" type="primary">59</name>
    <name evidence="1" type="ORF">SEA_BROMDEN_59</name>
</gene>
<dbReference type="Proteomes" id="UP000258832">
    <property type="component" value="Segment"/>
</dbReference>
<organism evidence="1 2">
    <name type="scientific">Mycobacterium phage Bromden</name>
    <dbReference type="NCBI Taxonomy" id="2283252"/>
    <lineage>
        <taxon>Viruses</taxon>
        <taxon>Duplodnaviria</taxon>
        <taxon>Heunggongvirae</taxon>
        <taxon>Uroviricota</taxon>
        <taxon>Caudoviricetes</taxon>
        <taxon>Vilmaviridae</taxon>
        <taxon>Lclasvirinae</taxon>
        <taxon>Bromdenvirus</taxon>
        <taxon>Bromdenvirus bromden</taxon>
    </lineage>
</organism>
<reference evidence="2" key="1">
    <citation type="submission" date="2018-07" db="EMBL/GenBank/DDBJ databases">
        <authorList>
            <person name="Quirk P.G."/>
            <person name="Krulwich T.A."/>
        </authorList>
    </citation>
    <scope>NUCLEOTIDE SEQUENCE [LARGE SCALE GENOMIC DNA]</scope>
</reference>
<name>A0A345MBJ4_9CAUD</name>
<dbReference type="EMBL" id="MH576973">
    <property type="protein sequence ID" value="AXH67865.1"/>
    <property type="molecule type" value="Genomic_DNA"/>
</dbReference>